<dbReference type="Pfam" id="PF13649">
    <property type="entry name" value="Methyltransf_25"/>
    <property type="match status" value="1"/>
</dbReference>
<accession>E7C5Q4</accession>
<sequence length="279" mass="29585">MARERRDTFTRSDKGHGMSGFDTNWLDLREPADGAARDTGLLQGAVAWLEGAGDAPLAVDLGCGTGSTLRAVSPHAPRLRWRLVDIDAALLAEAGRRLAATQNVETVQADLTDLDALDLSGVRLVTASALFDLASRDFVERLADRLVAEGAGLYAALSYDGSVAWSEEHRLDAAVVAAFNRHQRGDKGLGTALGPDAGPALADAFAARGYAVRTASSPWRLGADEAPLRRLFDAGMANAVAETGTIATPDLADWRQMRMENAGRGTCRVGHLDVLALPR</sequence>
<protein>
    <recommendedName>
        <fullName evidence="1">Methyltransferase domain-containing protein</fullName>
    </recommendedName>
</protein>
<organism evidence="2">
    <name type="scientific">uncultured Rhizobium sp. HF0500_29J11</name>
    <dbReference type="NCBI Taxonomy" id="723628"/>
    <lineage>
        <taxon>Bacteria</taxon>
        <taxon>Pseudomonadati</taxon>
        <taxon>Pseudomonadota</taxon>
        <taxon>Alphaproteobacteria</taxon>
        <taxon>Hyphomicrobiales</taxon>
        <taxon>Rhizobiaceae</taxon>
        <taxon>Rhizobium/Agrobacterium group</taxon>
        <taxon>Rhizobium</taxon>
        <taxon>environmental samples</taxon>
    </lineage>
</organism>
<dbReference type="Gene3D" id="3.40.50.150">
    <property type="entry name" value="Vaccinia Virus protein VP39"/>
    <property type="match status" value="1"/>
</dbReference>
<evidence type="ECO:0000259" key="1">
    <source>
        <dbReference type="Pfam" id="PF13649"/>
    </source>
</evidence>
<dbReference type="AlphaFoldDB" id="E7C5Q4"/>
<proteinExistence type="predicted"/>
<name>E7C5Q4_9HYPH</name>
<dbReference type="EMBL" id="GU567996">
    <property type="protein sequence ID" value="ADI22778.1"/>
    <property type="molecule type" value="Genomic_DNA"/>
</dbReference>
<reference evidence="2" key="1">
    <citation type="submission" date="2010-01" db="EMBL/GenBank/DDBJ databases">
        <title>Genome fragments of uncultured bacteria from the North Pacific subtropical Gyre.</title>
        <authorList>
            <person name="Pham V.D."/>
            <person name="Delong E.F."/>
        </authorList>
    </citation>
    <scope>NUCLEOTIDE SEQUENCE</scope>
</reference>
<dbReference type="SUPFAM" id="SSF53335">
    <property type="entry name" value="S-adenosyl-L-methionine-dependent methyltransferases"/>
    <property type="match status" value="1"/>
</dbReference>
<dbReference type="InterPro" id="IPR041698">
    <property type="entry name" value="Methyltransf_25"/>
</dbReference>
<feature type="domain" description="Methyltransferase" evidence="1">
    <location>
        <begin position="59"/>
        <end position="140"/>
    </location>
</feature>
<evidence type="ECO:0000313" key="2">
    <source>
        <dbReference type="EMBL" id="ADI22778.1"/>
    </source>
</evidence>
<dbReference type="InterPro" id="IPR029063">
    <property type="entry name" value="SAM-dependent_MTases_sf"/>
</dbReference>